<dbReference type="Gene3D" id="1.10.760.10">
    <property type="entry name" value="Cytochrome c-like domain"/>
    <property type="match status" value="1"/>
</dbReference>
<dbReference type="InterPro" id="IPR009056">
    <property type="entry name" value="Cyt_c-like_dom"/>
</dbReference>
<proteinExistence type="predicted"/>
<dbReference type="PROSITE" id="PS51007">
    <property type="entry name" value="CYTC"/>
    <property type="match status" value="1"/>
</dbReference>
<dbReference type="SUPFAM" id="SSF53822">
    <property type="entry name" value="Periplasmic binding protein-like I"/>
    <property type="match status" value="1"/>
</dbReference>
<evidence type="ECO:0000259" key="5">
    <source>
        <dbReference type="PROSITE" id="PS51007"/>
    </source>
</evidence>
<accession>A0A1J5T661</accession>
<dbReference type="SUPFAM" id="SSF46626">
    <property type="entry name" value="Cytochrome c"/>
    <property type="match status" value="1"/>
</dbReference>
<evidence type="ECO:0000313" key="6">
    <source>
        <dbReference type="EMBL" id="OIR16359.1"/>
    </source>
</evidence>
<keyword evidence="1" id="KW-0349">Heme</keyword>
<reference evidence="6" key="1">
    <citation type="submission" date="2016-10" db="EMBL/GenBank/DDBJ databases">
        <title>Sequence of Gallionella enrichment culture.</title>
        <authorList>
            <person name="Poehlein A."/>
            <person name="Muehling M."/>
            <person name="Daniel R."/>
        </authorList>
    </citation>
    <scope>NUCLEOTIDE SEQUENCE</scope>
</reference>
<evidence type="ECO:0000256" key="4">
    <source>
        <dbReference type="SAM" id="Phobius"/>
    </source>
</evidence>
<name>A0A1J5T661_9ZZZZ</name>
<keyword evidence="3" id="KW-0408">Iron</keyword>
<keyword evidence="4" id="KW-1133">Transmembrane helix</keyword>
<comment type="caution">
    <text evidence="6">The sequence shown here is derived from an EMBL/GenBank/DDBJ whole genome shotgun (WGS) entry which is preliminary data.</text>
</comment>
<organism evidence="6">
    <name type="scientific">mine drainage metagenome</name>
    <dbReference type="NCBI Taxonomy" id="410659"/>
    <lineage>
        <taxon>unclassified sequences</taxon>
        <taxon>metagenomes</taxon>
        <taxon>ecological metagenomes</taxon>
    </lineage>
</organism>
<dbReference type="InterPro" id="IPR036909">
    <property type="entry name" value="Cyt_c-like_dom_sf"/>
</dbReference>
<keyword evidence="2" id="KW-0479">Metal-binding</keyword>
<evidence type="ECO:0000256" key="3">
    <source>
        <dbReference type="ARBA" id="ARBA00023004"/>
    </source>
</evidence>
<keyword evidence="4" id="KW-0472">Membrane</keyword>
<dbReference type="GO" id="GO:0020037">
    <property type="term" value="F:heme binding"/>
    <property type="evidence" value="ECO:0007669"/>
    <property type="project" value="InterPro"/>
</dbReference>
<dbReference type="EMBL" id="MLJW01000007">
    <property type="protein sequence ID" value="OIR16359.1"/>
    <property type="molecule type" value="Genomic_DNA"/>
</dbReference>
<keyword evidence="4" id="KW-0812">Transmembrane</keyword>
<sequence length="557" mass="60797">MNISRNFGFLRVAASICASAAILVIAALVYPMGYAHADSSAGEAIYRRGILDSGAPLVAYREGGIRMEGADAACVNCHRRSGFGVREGSIPIPPITGAYLLRRNDRGTGDQSLPYVETMHVGHDPSYTDETLARAIREGVDAAGKPLSYLMPQFELNDADMAALIAYLKSLDQRKTPGVTDTVLNFATIITPDADPVKRRGMLDVIERYFADRNAVQFAPSPRLRTSTKTAWANTMFMVNRRWQLHVWELTGPANTWEEQLKQDFAKEPVLAVVSGLGGKNWEPVHAFCEHEDVPCLFPNVEVPPINADRDFYSLYFSRGVLLEAQLIANSILESGNGKVVHQIYRAGESGEPAAEALSTALESHGVTVHTHVLAQGASGRGVTKVLRKASGANVLVLWLRPPDVAALGNAPASPAAVFMSGLMGGLEYSPLPSSWRSRTRLAYPFDLPEKRIVPVDYALGWFAIRHIPVVDEQVQADTFLACGLLAETLSDMADTFVPVYLVERVQDMLAHRIITGYYPHLSLAPGQRFASKGGYVVHFADPKDGRLVADSNWLVP</sequence>
<dbReference type="Pfam" id="PF00034">
    <property type="entry name" value="Cytochrom_C"/>
    <property type="match status" value="1"/>
</dbReference>
<gene>
    <name evidence="6" type="ORF">GALL_30810</name>
</gene>
<evidence type="ECO:0000256" key="2">
    <source>
        <dbReference type="ARBA" id="ARBA00022723"/>
    </source>
</evidence>
<feature type="transmembrane region" description="Helical" evidence="4">
    <location>
        <begin position="12"/>
        <end position="30"/>
    </location>
</feature>
<dbReference type="GO" id="GO:0009055">
    <property type="term" value="F:electron transfer activity"/>
    <property type="evidence" value="ECO:0007669"/>
    <property type="project" value="InterPro"/>
</dbReference>
<dbReference type="GO" id="GO:0046872">
    <property type="term" value="F:metal ion binding"/>
    <property type="evidence" value="ECO:0007669"/>
    <property type="project" value="UniProtKB-KW"/>
</dbReference>
<dbReference type="InterPro" id="IPR028082">
    <property type="entry name" value="Peripla_BP_I"/>
</dbReference>
<evidence type="ECO:0000256" key="1">
    <source>
        <dbReference type="ARBA" id="ARBA00022617"/>
    </source>
</evidence>
<feature type="domain" description="Cytochrome c" evidence="5">
    <location>
        <begin position="37"/>
        <end position="172"/>
    </location>
</feature>
<dbReference type="AlphaFoldDB" id="A0A1J5T661"/>
<protein>
    <recommendedName>
        <fullName evidence="5">Cytochrome c domain-containing protein</fullName>
    </recommendedName>
</protein>